<dbReference type="AlphaFoldDB" id="A0A6J8ET44"/>
<dbReference type="CDD" id="cd01671">
    <property type="entry name" value="CARD"/>
    <property type="match status" value="1"/>
</dbReference>
<dbReference type="EMBL" id="CACVKT020009701">
    <property type="protein sequence ID" value="CAC5422862.1"/>
    <property type="molecule type" value="Genomic_DNA"/>
</dbReference>
<dbReference type="Proteomes" id="UP000507470">
    <property type="component" value="Unassembled WGS sequence"/>
</dbReference>
<proteinExistence type="predicted"/>
<reference evidence="1 2" key="1">
    <citation type="submission" date="2020-06" db="EMBL/GenBank/DDBJ databases">
        <authorList>
            <person name="Li R."/>
            <person name="Bekaert M."/>
        </authorList>
    </citation>
    <scope>NUCLEOTIDE SEQUENCE [LARGE SCALE GENOMIC DNA]</scope>
    <source>
        <strain evidence="2">wild</strain>
    </source>
</reference>
<organism evidence="1 2">
    <name type="scientific">Mytilus coruscus</name>
    <name type="common">Sea mussel</name>
    <dbReference type="NCBI Taxonomy" id="42192"/>
    <lineage>
        <taxon>Eukaryota</taxon>
        <taxon>Metazoa</taxon>
        <taxon>Spiralia</taxon>
        <taxon>Lophotrochozoa</taxon>
        <taxon>Mollusca</taxon>
        <taxon>Bivalvia</taxon>
        <taxon>Autobranchia</taxon>
        <taxon>Pteriomorphia</taxon>
        <taxon>Mytilida</taxon>
        <taxon>Mytiloidea</taxon>
        <taxon>Mytilidae</taxon>
        <taxon>Mytilinae</taxon>
        <taxon>Mytilus</taxon>
    </lineage>
</organism>
<sequence length="174" mass="20076">MLCMIFKDLMVDLIIDKIMETESNNREKAVTDFMKEILKDAGYKRFIDPINRTFPDKGTIFCQEYLEFIIKRLKGELIDILDTLKICGNLYQSGCLELRDKEDIEAGIQEIVRRRKANWAFLFVAAIKESQEYVKCKMDPSSTNEDLVRAGVLVVENTGNPYGSEITKAFRDIT</sequence>
<evidence type="ECO:0000313" key="1">
    <source>
        <dbReference type="EMBL" id="CAC5422862.1"/>
    </source>
</evidence>
<protein>
    <submittedName>
        <fullName evidence="1">Uncharacterized protein</fullName>
    </submittedName>
</protein>
<dbReference type="OrthoDB" id="6177392at2759"/>
<gene>
    <name evidence="1" type="ORF">MCOR_54883</name>
</gene>
<name>A0A6J8ET44_MYTCO</name>
<accession>A0A6J8ET44</accession>
<keyword evidence="2" id="KW-1185">Reference proteome</keyword>
<evidence type="ECO:0000313" key="2">
    <source>
        <dbReference type="Proteomes" id="UP000507470"/>
    </source>
</evidence>